<dbReference type="Proteomes" id="UP000032361">
    <property type="component" value="Unassembled WGS sequence"/>
</dbReference>
<proteinExistence type="predicted"/>
<dbReference type="OrthoDB" id="1122787at2"/>
<comment type="caution">
    <text evidence="1">The sequence shown here is derived from an EMBL/GenBank/DDBJ whole genome shotgun (WGS) entry which is preliminary data.</text>
</comment>
<evidence type="ECO:0000313" key="1">
    <source>
        <dbReference type="EMBL" id="KJD33100.1"/>
    </source>
</evidence>
<dbReference type="PATRIC" id="fig|1382798.3.peg.3160"/>
<accession>A0A0D7W1T9</accession>
<keyword evidence="2" id="KW-1185">Reference proteome</keyword>
<reference evidence="1 2" key="1">
    <citation type="journal article" date="2015" name="Antonie Van Leeuwenhoek">
        <title>Tamlana nanhaiensis sp. nov., isolated from surface seawater collected from the South China Sea.</title>
        <authorList>
            <person name="Liu X."/>
            <person name="Lai Q."/>
            <person name="Du Y."/>
            <person name="Li G."/>
            <person name="Sun F."/>
            <person name="Shao Z."/>
        </authorList>
    </citation>
    <scope>NUCLEOTIDE SEQUENCE [LARGE SCALE GENOMIC DNA]</scope>
    <source>
        <strain evidence="1 2">FHC16</strain>
    </source>
</reference>
<protein>
    <submittedName>
        <fullName evidence="1">Uncharacterized protein</fullName>
    </submittedName>
</protein>
<organism evidence="1 2">
    <name type="scientific">Neotamlana nanhaiensis</name>
    <dbReference type="NCBI Taxonomy" id="1382798"/>
    <lineage>
        <taxon>Bacteria</taxon>
        <taxon>Pseudomonadati</taxon>
        <taxon>Bacteroidota</taxon>
        <taxon>Flavobacteriia</taxon>
        <taxon>Flavobacteriales</taxon>
        <taxon>Flavobacteriaceae</taxon>
        <taxon>Neotamlana</taxon>
    </lineage>
</organism>
<sequence>MNAAELKLNLITKITSISDKKKLTELLQLINFQSDASEFITSNDEKQAISEAKIQIEKGDTYTNSQVQEEVLKWIKK</sequence>
<name>A0A0D7W1T9_9FLAO</name>
<dbReference type="EMBL" id="JTDV01000005">
    <property type="protein sequence ID" value="KJD33100.1"/>
    <property type="molecule type" value="Genomic_DNA"/>
</dbReference>
<dbReference type="AlphaFoldDB" id="A0A0D7W1T9"/>
<dbReference type="RefSeq" id="WP_044626377.1">
    <property type="nucleotide sequence ID" value="NZ_JTDV01000005.1"/>
</dbReference>
<dbReference type="STRING" id="1382798.PK35_09060"/>
<gene>
    <name evidence="1" type="ORF">PK35_09060</name>
</gene>
<evidence type="ECO:0000313" key="2">
    <source>
        <dbReference type="Proteomes" id="UP000032361"/>
    </source>
</evidence>